<dbReference type="SUPFAM" id="SSF48670">
    <property type="entry name" value="Transducin (heterotrimeric G protein), gamma chain"/>
    <property type="match status" value="1"/>
</dbReference>
<evidence type="ECO:0000313" key="7">
    <source>
        <dbReference type="Proteomes" id="UP000050791"/>
    </source>
</evidence>
<dbReference type="GO" id="GO:0031681">
    <property type="term" value="F:G-protein beta-subunit binding"/>
    <property type="evidence" value="ECO:0007669"/>
    <property type="project" value="InterPro"/>
</dbReference>
<evidence type="ECO:0000256" key="5">
    <source>
        <dbReference type="ARBA" id="ARBA00023224"/>
    </source>
</evidence>
<dbReference type="PANTHER" id="PTHR13809">
    <property type="entry name" value="GUANINE NUCLEOTIDE-BINDING PROTEIN GAMMA SUBUNIT"/>
    <property type="match status" value="1"/>
</dbReference>
<comment type="subcellular location">
    <subcellularLocation>
        <location evidence="1">Cell membrane</location>
    </subcellularLocation>
</comment>
<dbReference type="InterPro" id="IPR036284">
    <property type="entry name" value="GGL_sf"/>
</dbReference>
<keyword evidence="3" id="KW-1003">Cell membrane</keyword>
<dbReference type="GO" id="GO:0005834">
    <property type="term" value="C:heterotrimeric G-protein complex"/>
    <property type="evidence" value="ECO:0007669"/>
    <property type="project" value="InterPro"/>
</dbReference>
<dbReference type="WBParaSite" id="SMTH1_6730.1">
    <property type="protein sequence ID" value="SMTH1_6730.1"/>
    <property type="gene ID" value="SMTH1_6730"/>
</dbReference>
<protein>
    <recommendedName>
        <fullName evidence="6">G protein gamma domain-containing protein</fullName>
    </recommendedName>
</protein>
<proteinExistence type="inferred from homology"/>
<evidence type="ECO:0000259" key="6">
    <source>
        <dbReference type="PROSITE" id="PS50058"/>
    </source>
</evidence>
<evidence type="ECO:0000256" key="4">
    <source>
        <dbReference type="ARBA" id="ARBA00023136"/>
    </source>
</evidence>
<accession>A0AA85BM16</accession>
<evidence type="ECO:0000256" key="2">
    <source>
        <dbReference type="ARBA" id="ARBA00007431"/>
    </source>
</evidence>
<evidence type="ECO:0000256" key="3">
    <source>
        <dbReference type="ARBA" id="ARBA00022475"/>
    </source>
</evidence>
<reference evidence="8" key="1">
    <citation type="submission" date="2023-11" db="UniProtKB">
        <authorList>
            <consortium name="WormBaseParasite"/>
        </authorList>
    </citation>
    <scope>IDENTIFICATION</scope>
</reference>
<name>A0AA85BM16_9TREM</name>
<dbReference type="Proteomes" id="UP000050791">
    <property type="component" value="Unassembled WGS sequence"/>
</dbReference>
<organism evidence="7 8">
    <name type="scientific">Schistosoma mattheei</name>
    <dbReference type="NCBI Taxonomy" id="31246"/>
    <lineage>
        <taxon>Eukaryota</taxon>
        <taxon>Metazoa</taxon>
        <taxon>Spiralia</taxon>
        <taxon>Lophotrochozoa</taxon>
        <taxon>Platyhelminthes</taxon>
        <taxon>Trematoda</taxon>
        <taxon>Digenea</taxon>
        <taxon>Strigeidida</taxon>
        <taxon>Schistosomatoidea</taxon>
        <taxon>Schistosomatidae</taxon>
        <taxon>Schistosoma</taxon>
    </lineage>
</organism>
<evidence type="ECO:0000256" key="1">
    <source>
        <dbReference type="ARBA" id="ARBA00004236"/>
    </source>
</evidence>
<dbReference type="Gene3D" id="4.10.260.10">
    <property type="entry name" value="Transducin (heterotrimeric G protein), gamma chain"/>
    <property type="match status" value="1"/>
</dbReference>
<keyword evidence="4" id="KW-0472">Membrane</keyword>
<dbReference type="InterPro" id="IPR015898">
    <property type="entry name" value="G-protein_gamma-like_dom"/>
</dbReference>
<keyword evidence="5" id="KW-0807">Transducer</keyword>
<dbReference type="AlphaFoldDB" id="A0AA85BM16"/>
<dbReference type="GO" id="GO:0007186">
    <property type="term" value="P:G protein-coupled receptor signaling pathway"/>
    <property type="evidence" value="ECO:0007669"/>
    <property type="project" value="InterPro"/>
</dbReference>
<evidence type="ECO:0000313" key="8">
    <source>
        <dbReference type="WBParaSite" id="SMTH1_6730.1"/>
    </source>
</evidence>
<comment type="similarity">
    <text evidence="2">Belongs to the G protein gamma family.</text>
</comment>
<sequence>MREIGCCATCEDLGISLQFLYSSSNSYHIPSYVVSRSVWSFLDCMMSPISRQYEIEVRRREVRDLRIHCACERQKFSRTVLDLINYCQQNILLDPLIHRVKDNPFNEKKWMCGMF</sequence>
<dbReference type="PROSITE" id="PS50058">
    <property type="entry name" value="G_PROTEIN_GAMMA"/>
    <property type="match status" value="1"/>
</dbReference>
<dbReference type="InterPro" id="IPR001770">
    <property type="entry name" value="G-protein_gamma"/>
</dbReference>
<feature type="domain" description="G protein gamma" evidence="6">
    <location>
        <begin position="58"/>
        <end position="115"/>
    </location>
</feature>
<dbReference type="Pfam" id="PF00631">
    <property type="entry name" value="G-gamma"/>
    <property type="match status" value="1"/>
</dbReference>